<dbReference type="GO" id="GO:0005886">
    <property type="term" value="C:plasma membrane"/>
    <property type="evidence" value="ECO:0007669"/>
    <property type="project" value="UniProtKB-SubCell"/>
</dbReference>
<proteinExistence type="predicted"/>
<keyword evidence="1" id="KW-0472">Membrane</keyword>
<feature type="transmembrane region" description="Helical" evidence="1">
    <location>
        <begin position="125"/>
        <end position="145"/>
    </location>
</feature>
<protein>
    <submittedName>
        <fullName evidence="2">ABC-2 type transport system permease protein</fullName>
    </submittedName>
</protein>
<feature type="transmembrane region" description="Helical" evidence="1">
    <location>
        <begin position="243"/>
        <end position="264"/>
    </location>
</feature>
<name>A0A1I1KIK7_9SPHI</name>
<keyword evidence="1" id="KW-0812">Transmembrane</keyword>
<feature type="transmembrane region" description="Helical" evidence="1">
    <location>
        <begin position="210"/>
        <end position="231"/>
    </location>
</feature>
<dbReference type="PANTHER" id="PTHR43471:SF14">
    <property type="entry name" value="ABC-2 TYPE TRANSPORT SYSTEM PERMEASE PROTEIN"/>
    <property type="match status" value="1"/>
</dbReference>
<gene>
    <name evidence="2" type="ORF">SAMN05421747_11612</name>
</gene>
<accession>A0A1I1KIK7</accession>
<dbReference type="EMBL" id="FOLL01000016">
    <property type="protein sequence ID" value="SFC60491.1"/>
    <property type="molecule type" value="Genomic_DNA"/>
</dbReference>
<dbReference type="Pfam" id="PF12679">
    <property type="entry name" value="ABC2_membrane_2"/>
    <property type="match status" value="1"/>
</dbReference>
<dbReference type="AlphaFoldDB" id="A0A1I1KIK7"/>
<dbReference type="PANTHER" id="PTHR43471">
    <property type="entry name" value="ABC TRANSPORTER PERMEASE"/>
    <property type="match status" value="1"/>
</dbReference>
<sequence length="367" mass="41410">MTSITDILKEVRYMEKPHNALEQLKVRPWVTRMTNRISGYMASVRDRRMRAVVHPFWVIVQKEIADHVRSWRFNVLLFLILLTCFGSLYTSITNLMEETAKSKDDNDPFFFLKLFTLSDGTLPPFHVFIGFLGPLLGIGLGFDAINSEQQAGTLSRIMAQPIHRDYLINAKFTAALMVIGIMFFSLGFLVMGFGMVIIGIPPTAEEFLRVVFFLLLSVLYVAFWLNLSVLLSIRFRQAATSALTAIAIWLFFTVFYQIIVNLIARALMPSGAVSPQQLVGYEQFILNLMRIVPSQLYTDATTTLLVPSVRSLGPLTMEQAYGAIPSPLPLGQSLMIVWPQLTGLIAATVVCFALSYVSFMRREIRSR</sequence>
<keyword evidence="1" id="KW-1133">Transmembrane helix</keyword>
<reference evidence="2 3" key="1">
    <citation type="submission" date="2016-10" db="EMBL/GenBank/DDBJ databases">
        <authorList>
            <person name="de Groot N.N."/>
        </authorList>
    </citation>
    <scope>NUCLEOTIDE SEQUENCE [LARGE SCALE GENOMIC DNA]</scope>
    <source>
        <strain evidence="2 3">DSM 22900</strain>
    </source>
</reference>
<dbReference type="STRING" id="623281.SAMN05421747_11612"/>
<dbReference type="Proteomes" id="UP000199577">
    <property type="component" value="Unassembled WGS sequence"/>
</dbReference>
<keyword evidence="3" id="KW-1185">Reference proteome</keyword>
<evidence type="ECO:0000313" key="2">
    <source>
        <dbReference type="EMBL" id="SFC60491.1"/>
    </source>
</evidence>
<evidence type="ECO:0000256" key="1">
    <source>
        <dbReference type="SAM" id="Phobius"/>
    </source>
</evidence>
<organism evidence="2 3">
    <name type="scientific">Parapedobacter composti</name>
    <dbReference type="NCBI Taxonomy" id="623281"/>
    <lineage>
        <taxon>Bacteria</taxon>
        <taxon>Pseudomonadati</taxon>
        <taxon>Bacteroidota</taxon>
        <taxon>Sphingobacteriia</taxon>
        <taxon>Sphingobacteriales</taxon>
        <taxon>Sphingobacteriaceae</taxon>
        <taxon>Parapedobacter</taxon>
    </lineage>
</organism>
<feature type="transmembrane region" description="Helical" evidence="1">
    <location>
        <begin position="336"/>
        <end position="359"/>
    </location>
</feature>
<dbReference type="GO" id="GO:0140359">
    <property type="term" value="F:ABC-type transporter activity"/>
    <property type="evidence" value="ECO:0007669"/>
    <property type="project" value="InterPro"/>
</dbReference>
<evidence type="ECO:0000313" key="3">
    <source>
        <dbReference type="Proteomes" id="UP000199577"/>
    </source>
</evidence>
<dbReference type="RefSeq" id="WP_244518984.1">
    <property type="nucleotide sequence ID" value="NZ_FOLL01000016.1"/>
</dbReference>
<feature type="transmembrane region" description="Helical" evidence="1">
    <location>
        <begin position="71"/>
        <end position="92"/>
    </location>
</feature>
<feature type="transmembrane region" description="Helical" evidence="1">
    <location>
        <begin position="166"/>
        <end position="198"/>
    </location>
</feature>